<feature type="domain" description="Serine-threonine/tyrosine-protein kinase catalytic" evidence="4">
    <location>
        <begin position="10"/>
        <end position="106"/>
    </location>
</feature>
<dbReference type="InterPro" id="IPR011009">
    <property type="entry name" value="Kinase-like_dom_sf"/>
</dbReference>
<accession>A0A371FW17</accession>
<evidence type="ECO:0000256" key="2">
    <source>
        <dbReference type="ARBA" id="ARBA00022679"/>
    </source>
</evidence>
<dbReference type="GO" id="GO:0032259">
    <property type="term" value="P:methylation"/>
    <property type="evidence" value="ECO:0007669"/>
    <property type="project" value="UniProtKB-KW"/>
</dbReference>
<reference evidence="5" key="1">
    <citation type="submission" date="2018-05" db="EMBL/GenBank/DDBJ databases">
        <title>Draft genome of Mucuna pruriens seed.</title>
        <authorList>
            <person name="Nnadi N.E."/>
            <person name="Vos R."/>
            <person name="Hasami M.H."/>
            <person name="Devisetty U.K."/>
            <person name="Aguiy J.C."/>
        </authorList>
    </citation>
    <scope>NUCLEOTIDE SEQUENCE [LARGE SCALE GENOMIC DNA]</scope>
    <source>
        <strain evidence="5">JCA_2017</strain>
    </source>
</reference>
<dbReference type="GO" id="GO:0008276">
    <property type="term" value="F:protein methyltransferase activity"/>
    <property type="evidence" value="ECO:0007669"/>
    <property type="project" value="InterPro"/>
</dbReference>
<dbReference type="PANTHER" id="PTHR47441">
    <property type="match status" value="1"/>
</dbReference>
<dbReference type="InterPro" id="IPR029063">
    <property type="entry name" value="SAM-dependent_MTases_sf"/>
</dbReference>
<feature type="non-terminal residue" evidence="5">
    <location>
        <position position="1"/>
    </location>
</feature>
<gene>
    <name evidence="5" type="primary">prmC</name>
    <name evidence="5" type="ORF">CR513_36678</name>
</gene>
<dbReference type="Gene3D" id="3.40.50.150">
    <property type="entry name" value="Vaccinia Virus protein VP39"/>
    <property type="match status" value="1"/>
</dbReference>
<dbReference type="CDD" id="cd02440">
    <property type="entry name" value="AdoMet_MTases"/>
    <property type="match status" value="1"/>
</dbReference>
<proteinExistence type="predicted"/>
<name>A0A371FW17_MUCPR</name>
<protein>
    <submittedName>
        <fullName evidence="5">PrmC</fullName>
    </submittedName>
</protein>
<dbReference type="EMBL" id="QJKJ01007621">
    <property type="protein sequence ID" value="RDX82509.1"/>
    <property type="molecule type" value="Genomic_DNA"/>
</dbReference>
<dbReference type="STRING" id="157652.A0A371FW17"/>
<dbReference type="AlphaFoldDB" id="A0A371FW17"/>
<dbReference type="SUPFAM" id="SSF56112">
    <property type="entry name" value="Protein kinase-like (PK-like)"/>
    <property type="match status" value="1"/>
</dbReference>
<evidence type="ECO:0000256" key="3">
    <source>
        <dbReference type="ARBA" id="ARBA00022691"/>
    </source>
</evidence>
<organism evidence="5 6">
    <name type="scientific">Mucuna pruriens</name>
    <name type="common">Velvet bean</name>
    <name type="synonym">Dolichos pruriens</name>
    <dbReference type="NCBI Taxonomy" id="157652"/>
    <lineage>
        <taxon>Eukaryota</taxon>
        <taxon>Viridiplantae</taxon>
        <taxon>Streptophyta</taxon>
        <taxon>Embryophyta</taxon>
        <taxon>Tracheophyta</taxon>
        <taxon>Spermatophyta</taxon>
        <taxon>Magnoliopsida</taxon>
        <taxon>eudicotyledons</taxon>
        <taxon>Gunneridae</taxon>
        <taxon>Pentapetalae</taxon>
        <taxon>rosids</taxon>
        <taxon>fabids</taxon>
        <taxon>Fabales</taxon>
        <taxon>Fabaceae</taxon>
        <taxon>Papilionoideae</taxon>
        <taxon>50 kb inversion clade</taxon>
        <taxon>NPAAA clade</taxon>
        <taxon>indigoferoid/millettioid clade</taxon>
        <taxon>Phaseoleae</taxon>
        <taxon>Mucuna</taxon>
    </lineage>
</organism>
<evidence type="ECO:0000313" key="5">
    <source>
        <dbReference type="EMBL" id="RDX82509.1"/>
    </source>
</evidence>
<keyword evidence="1" id="KW-0489">Methyltransferase</keyword>
<dbReference type="InterPro" id="IPR052663">
    <property type="entry name" value="RF_glutamine_MTase_cyano"/>
</dbReference>
<dbReference type="InterPro" id="IPR002052">
    <property type="entry name" value="DNA_methylase_N6_adenine_CS"/>
</dbReference>
<dbReference type="InterPro" id="IPR004556">
    <property type="entry name" value="HemK-like"/>
</dbReference>
<dbReference type="Gene3D" id="1.10.510.10">
    <property type="entry name" value="Transferase(Phosphotransferase) domain 1"/>
    <property type="match status" value="1"/>
</dbReference>
<dbReference type="NCBIfam" id="TIGR00536">
    <property type="entry name" value="hemK_fam"/>
    <property type="match status" value="1"/>
</dbReference>
<sequence length="481" mass="53438">MSYVMILCSGYMSPEYAMEGIFSFKSDVYAFGVLLLEIISGRRNNSDWSLNLLGHAWELWKQGYALDLLDPTLREAFIEDEALRCIHVGLLCVEECAADRPNISEIIPMLTSSDIATSPLPRKPAFYRGRKLVEEYSFSTDNETHSVNGLTISNIALSSPPTCVKPQVPLFLRPPIYSTKLCDLKKWHDWAKGVAFSIGSTFVHSDNGPDSSILCRELKWLMEDAVEDHSLDDERVKMRVDIEELYCLWKQRVQERRPFQYVVGCEHWRDLVLSVQEGVLIPRPETELIVDFVSDVLSENGDLKRGVWADLGTGSGALAIGIGGVLGSGGGRVIATDLSPVAVAVAAYNVQRYCLQEKIELREGSWFEPLKDMEGKLAGLVSNPPYIPSKDISGLQAEVGRHEPRVALDGGIDGMHALLHLCDGAALMLKPGGFFTFETNGEQQCRALVDYMENNTSGSFSNLEIRADLAGIQRFVIGFHR</sequence>
<dbReference type="OrthoDB" id="269872at2759"/>
<dbReference type="Pfam" id="PF07714">
    <property type="entry name" value="PK_Tyr_Ser-Thr"/>
    <property type="match status" value="1"/>
</dbReference>
<evidence type="ECO:0000259" key="4">
    <source>
        <dbReference type="Pfam" id="PF07714"/>
    </source>
</evidence>
<evidence type="ECO:0000256" key="1">
    <source>
        <dbReference type="ARBA" id="ARBA00022603"/>
    </source>
</evidence>
<keyword evidence="3" id="KW-0949">S-adenosyl-L-methionine</keyword>
<keyword evidence="2" id="KW-0808">Transferase</keyword>
<dbReference type="Pfam" id="PF06325">
    <property type="entry name" value="PrmA"/>
    <property type="match status" value="1"/>
</dbReference>
<comment type="caution">
    <text evidence="5">The sequence shown here is derived from an EMBL/GenBank/DDBJ whole genome shotgun (WGS) entry which is preliminary data.</text>
</comment>
<dbReference type="PROSITE" id="PS00092">
    <property type="entry name" value="N6_MTASE"/>
    <property type="match status" value="1"/>
</dbReference>
<dbReference type="GO" id="GO:0008757">
    <property type="term" value="F:S-adenosylmethionine-dependent methyltransferase activity"/>
    <property type="evidence" value="ECO:0007669"/>
    <property type="project" value="UniProtKB-ARBA"/>
</dbReference>
<dbReference type="GO" id="GO:0004672">
    <property type="term" value="F:protein kinase activity"/>
    <property type="evidence" value="ECO:0007669"/>
    <property type="project" value="InterPro"/>
</dbReference>
<dbReference type="InterPro" id="IPR001245">
    <property type="entry name" value="Ser-Thr/Tyr_kinase_cat_dom"/>
</dbReference>
<evidence type="ECO:0000313" key="6">
    <source>
        <dbReference type="Proteomes" id="UP000257109"/>
    </source>
</evidence>
<dbReference type="PANTHER" id="PTHR47441:SF3">
    <property type="entry name" value="RELEASE FACTOR GLUTAMINE METHYLTRANSFERASE"/>
    <property type="match status" value="1"/>
</dbReference>
<dbReference type="SUPFAM" id="SSF53335">
    <property type="entry name" value="S-adenosyl-L-methionine-dependent methyltransferases"/>
    <property type="match status" value="1"/>
</dbReference>
<keyword evidence="6" id="KW-1185">Reference proteome</keyword>
<dbReference type="GO" id="GO:0003676">
    <property type="term" value="F:nucleic acid binding"/>
    <property type="evidence" value="ECO:0007669"/>
    <property type="project" value="InterPro"/>
</dbReference>
<dbReference type="Proteomes" id="UP000257109">
    <property type="component" value="Unassembled WGS sequence"/>
</dbReference>